<proteinExistence type="predicted"/>
<dbReference type="GO" id="GO:0005886">
    <property type="term" value="C:plasma membrane"/>
    <property type="evidence" value="ECO:0007669"/>
    <property type="project" value="InterPro"/>
</dbReference>
<dbReference type="PANTHER" id="PTHR36118">
    <property type="entry name" value="ION-TRANSLOCATING OXIDOREDUCTASE COMPLEX SUBUNIT G"/>
    <property type="match status" value="1"/>
</dbReference>
<dbReference type="Proteomes" id="UP000319732">
    <property type="component" value="Unassembled WGS sequence"/>
</dbReference>
<evidence type="ECO:0000313" key="8">
    <source>
        <dbReference type="EMBL" id="TQV86144.1"/>
    </source>
</evidence>
<keyword evidence="4" id="KW-0288">FMN</keyword>
<keyword evidence="3" id="KW-0285">Flavoprotein</keyword>
<dbReference type="InterPro" id="IPR010209">
    <property type="entry name" value="Ion_transpt_RnfG/RsxG"/>
</dbReference>
<sequence length="233" mass="24724">MKIIASDKQPAWIVYRALVGVGLVCALMIVSVFLLTLSAIEKNRSEALAQAIFTVLPGANTKLAFALTGGEHFVVADANTDASDAEAVIHAGYGAHGQLIGVAIEAQGMGYQDTIRILYGYIPDRQVIAGMQVLESKETPGLGSKIETDKSFLKNFSQLDVSLTAEGSAIKNAIVAVKPGQKTEPWEIDGITGATISSKAVAGILRASTRRWIPLVQRHLQVFHAAGEAHSDS</sequence>
<dbReference type="AlphaFoldDB" id="A0A545U9J4"/>
<accession>A0A545U9J4</accession>
<dbReference type="PIRSF" id="PIRSF006091">
    <property type="entry name" value="E_trnsport_RnfG"/>
    <property type="match status" value="1"/>
</dbReference>
<evidence type="ECO:0000256" key="5">
    <source>
        <dbReference type="ARBA" id="ARBA00022982"/>
    </source>
</evidence>
<dbReference type="Pfam" id="PF04205">
    <property type="entry name" value="FMN_bind"/>
    <property type="match status" value="1"/>
</dbReference>
<keyword evidence="5" id="KW-0249">Electron transport</keyword>
<feature type="transmembrane region" description="Helical" evidence="6">
    <location>
        <begin position="12"/>
        <end position="35"/>
    </location>
</feature>
<dbReference type="GO" id="GO:0022900">
    <property type="term" value="P:electron transport chain"/>
    <property type="evidence" value="ECO:0007669"/>
    <property type="project" value="InterPro"/>
</dbReference>
<dbReference type="OrthoDB" id="9794010at2"/>
<keyword evidence="6" id="KW-0472">Membrane</keyword>
<dbReference type="PANTHER" id="PTHR36118:SF1">
    <property type="entry name" value="ION-TRANSLOCATING OXIDOREDUCTASE COMPLEX SUBUNIT G"/>
    <property type="match status" value="1"/>
</dbReference>
<dbReference type="RefSeq" id="WP_142902296.1">
    <property type="nucleotide sequence ID" value="NZ_ML660087.1"/>
</dbReference>
<keyword evidence="9" id="KW-1185">Reference proteome</keyword>
<evidence type="ECO:0000259" key="7">
    <source>
        <dbReference type="SMART" id="SM00900"/>
    </source>
</evidence>
<name>A0A545U9J4_9GAMM</name>
<keyword evidence="1" id="KW-0813">Transport</keyword>
<dbReference type="SMART" id="SM00900">
    <property type="entry name" value="FMN_bind"/>
    <property type="match status" value="1"/>
</dbReference>
<evidence type="ECO:0000256" key="3">
    <source>
        <dbReference type="ARBA" id="ARBA00022630"/>
    </source>
</evidence>
<dbReference type="EMBL" id="VHSG01000002">
    <property type="protein sequence ID" value="TQV86144.1"/>
    <property type="molecule type" value="Genomic_DNA"/>
</dbReference>
<comment type="caution">
    <text evidence="8">The sequence shown here is derived from an EMBL/GenBank/DDBJ whole genome shotgun (WGS) entry which is preliminary data.</text>
</comment>
<keyword evidence="6" id="KW-1133">Transmembrane helix</keyword>
<evidence type="ECO:0000313" key="9">
    <source>
        <dbReference type="Proteomes" id="UP000319732"/>
    </source>
</evidence>
<keyword evidence="6" id="KW-0812">Transmembrane</keyword>
<gene>
    <name evidence="8" type="ORF">FKG94_00905</name>
</gene>
<feature type="domain" description="FMN-binding" evidence="7">
    <location>
        <begin position="110"/>
        <end position="212"/>
    </location>
</feature>
<keyword evidence="2" id="KW-0597">Phosphoprotein</keyword>
<dbReference type="InterPro" id="IPR007329">
    <property type="entry name" value="FMN-bd"/>
</dbReference>
<organism evidence="8 9">
    <name type="scientific">Exilibacterium tricleocarpae</name>
    <dbReference type="NCBI Taxonomy" id="2591008"/>
    <lineage>
        <taxon>Bacteria</taxon>
        <taxon>Pseudomonadati</taxon>
        <taxon>Pseudomonadota</taxon>
        <taxon>Gammaproteobacteria</taxon>
        <taxon>Cellvibrionales</taxon>
        <taxon>Cellvibrionaceae</taxon>
        <taxon>Exilibacterium</taxon>
    </lineage>
</organism>
<evidence type="ECO:0000256" key="6">
    <source>
        <dbReference type="SAM" id="Phobius"/>
    </source>
</evidence>
<dbReference type="GO" id="GO:0010181">
    <property type="term" value="F:FMN binding"/>
    <property type="evidence" value="ECO:0007669"/>
    <property type="project" value="InterPro"/>
</dbReference>
<protein>
    <submittedName>
        <fullName evidence="8">FMN-binding protein</fullName>
    </submittedName>
</protein>
<dbReference type="GO" id="GO:0009055">
    <property type="term" value="F:electron transfer activity"/>
    <property type="evidence" value="ECO:0007669"/>
    <property type="project" value="InterPro"/>
</dbReference>
<evidence type="ECO:0000256" key="1">
    <source>
        <dbReference type="ARBA" id="ARBA00022448"/>
    </source>
</evidence>
<evidence type="ECO:0000256" key="2">
    <source>
        <dbReference type="ARBA" id="ARBA00022553"/>
    </source>
</evidence>
<evidence type="ECO:0000256" key="4">
    <source>
        <dbReference type="ARBA" id="ARBA00022643"/>
    </source>
</evidence>
<reference evidence="8 9" key="1">
    <citation type="submission" date="2019-06" db="EMBL/GenBank/DDBJ databases">
        <title>Whole genome sequence for Cellvibrionaceae sp. R142.</title>
        <authorList>
            <person name="Wang G."/>
        </authorList>
    </citation>
    <scope>NUCLEOTIDE SEQUENCE [LARGE SCALE GENOMIC DNA]</scope>
    <source>
        <strain evidence="8 9">R142</strain>
    </source>
</reference>